<dbReference type="Proteomes" id="UP001446871">
    <property type="component" value="Unassembled WGS sequence"/>
</dbReference>
<evidence type="ECO:0000256" key="1">
    <source>
        <dbReference type="SAM" id="SignalP"/>
    </source>
</evidence>
<organism evidence="2 3">
    <name type="scientific">Apiospora saccharicola</name>
    <dbReference type="NCBI Taxonomy" id="335842"/>
    <lineage>
        <taxon>Eukaryota</taxon>
        <taxon>Fungi</taxon>
        <taxon>Dikarya</taxon>
        <taxon>Ascomycota</taxon>
        <taxon>Pezizomycotina</taxon>
        <taxon>Sordariomycetes</taxon>
        <taxon>Xylariomycetidae</taxon>
        <taxon>Amphisphaeriales</taxon>
        <taxon>Apiosporaceae</taxon>
        <taxon>Apiospora</taxon>
    </lineage>
</organism>
<accession>A0ABR1VP92</accession>
<name>A0ABR1VP92_9PEZI</name>
<evidence type="ECO:0000313" key="3">
    <source>
        <dbReference type="Proteomes" id="UP001446871"/>
    </source>
</evidence>
<reference evidence="2 3" key="1">
    <citation type="submission" date="2023-01" db="EMBL/GenBank/DDBJ databases">
        <title>Analysis of 21 Apiospora genomes using comparative genomics revels a genus with tremendous synthesis potential of carbohydrate active enzymes and secondary metabolites.</title>
        <authorList>
            <person name="Sorensen T."/>
        </authorList>
    </citation>
    <scope>NUCLEOTIDE SEQUENCE [LARGE SCALE GENOMIC DNA]</scope>
    <source>
        <strain evidence="2 3">CBS 83171</strain>
    </source>
</reference>
<dbReference type="EMBL" id="JAQQWM010000003">
    <property type="protein sequence ID" value="KAK8072682.1"/>
    <property type="molecule type" value="Genomic_DNA"/>
</dbReference>
<sequence length="65" mass="7234">MVRLANFLGGIALACSFGAIAHPIALPANGNQVEAENDKRQLKFNFKREAEGAEENEKRQLKFNF</sequence>
<dbReference type="PROSITE" id="PS51257">
    <property type="entry name" value="PROKAR_LIPOPROTEIN"/>
    <property type="match status" value="1"/>
</dbReference>
<feature type="signal peptide" evidence="1">
    <location>
        <begin position="1"/>
        <end position="21"/>
    </location>
</feature>
<gene>
    <name evidence="2" type="ORF">PG996_006030</name>
</gene>
<feature type="chain" id="PRO_5045838298" evidence="1">
    <location>
        <begin position="22"/>
        <end position="65"/>
    </location>
</feature>
<evidence type="ECO:0000313" key="2">
    <source>
        <dbReference type="EMBL" id="KAK8072682.1"/>
    </source>
</evidence>
<protein>
    <submittedName>
        <fullName evidence="2">Uncharacterized protein</fullName>
    </submittedName>
</protein>
<keyword evidence="3" id="KW-1185">Reference proteome</keyword>
<comment type="caution">
    <text evidence="2">The sequence shown here is derived from an EMBL/GenBank/DDBJ whole genome shotgun (WGS) entry which is preliminary data.</text>
</comment>
<proteinExistence type="predicted"/>
<keyword evidence="1" id="KW-0732">Signal</keyword>